<keyword evidence="3" id="KW-1185">Reference proteome</keyword>
<evidence type="ECO:0000313" key="3">
    <source>
        <dbReference type="Proteomes" id="UP001054945"/>
    </source>
</evidence>
<keyword evidence="1" id="KW-0812">Transmembrane</keyword>
<comment type="caution">
    <text evidence="2">The sequence shown here is derived from an EMBL/GenBank/DDBJ whole genome shotgun (WGS) entry which is preliminary data.</text>
</comment>
<sequence length="99" mass="11664">MMRSYLKVVGLKMKLKFIYWIKWAIVYIAIRIYNALQSKRRRFDLYDIRATGDPFKLGFLTPHLEKELESPCPESHLQEAADEVLFYGVNSSRNACWCA</sequence>
<name>A0AAV4U9F4_CAEEX</name>
<reference evidence="2 3" key="1">
    <citation type="submission" date="2021-06" db="EMBL/GenBank/DDBJ databases">
        <title>Caerostris extrusa draft genome.</title>
        <authorList>
            <person name="Kono N."/>
            <person name="Arakawa K."/>
        </authorList>
    </citation>
    <scope>NUCLEOTIDE SEQUENCE [LARGE SCALE GENOMIC DNA]</scope>
</reference>
<dbReference type="EMBL" id="BPLR01012514">
    <property type="protein sequence ID" value="GIY54428.1"/>
    <property type="molecule type" value="Genomic_DNA"/>
</dbReference>
<feature type="transmembrane region" description="Helical" evidence="1">
    <location>
        <begin position="17"/>
        <end position="36"/>
    </location>
</feature>
<dbReference type="Proteomes" id="UP001054945">
    <property type="component" value="Unassembled WGS sequence"/>
</dbReference>
<protein>
    <submittedName>
        <fullName evidence="2">Phosphoenolpyruvate synthase</fullName>
    </submittedName>
</protein>
<accession>A0AAV4U9F4</accession>
<proteinExistence type="predicted"/>
<gene>
    <name evidence="2" type="primary">pps_1</name>
    <name evidence="2" type="ORF">CEXT_666981</name>
</gene>
<evidence type="ECO:0000256" key="1">
    <source>
        <dbReference type="SAM" id="Phobius"/>
    </source>
</evidence>
<keyword evidence="1" id="KW-0472">Membrane</keyword>
<dbReference type="AlphaFoldDB" id="A0AAV4U9F4"/>
<evidence type="ECO:0000313" key="2">
    <source>
        <dbReference type="EMBL" id="GIY54428.1"/>
    </source>
</evidence>
<organism evidence="2 3">
    <name type="scientific">Caerostris extrusa</name>
    <name type="common">Bark spider</name>
    <name type="synonym">Caerostris bankana</name>
    <dbReference type="NCBI Taxonomy" id="172846"/>
    <lineage>
        <taxon>Eukaryota</taxon>
        <taxon>Metazoa</taxon>
        <taxon>Ecdysozoa</taxon>
        <taxon>Arthropoda</taxon>
        <taxon>Chelicerata</taxon>
        <taxon>Arachnida</taxon>
        <taxon>Araneae</taxon>
        <taxon>Araneomorphae</taxon>
        <taxon>Entelegynae</taxon>
        <taxon>Araneoidea</taxon>
        <taxon>Araneidae</taxon>
        <taxon>Caerostris</taxon>
    </lineage>
</organism>
<keyword evidence="1" id="KW-1133">Transmembrane helix</keyword>